<feature type="region of interest" description="Disordered" evidence="5">
    <location>
        <begin position="24"/>
        <end position="63"/>
    </location>
</feature>
<gene>
    <name evidence="6" type="ORF">PCOR1329_LOCUS14994</name>
</gene>
<evidence type="ECO:0000256" key="3">
    <source>
        <dbReference type="ARBA" id="ARBA00022490"/>
    </source>
</evidence>
<evidence type="ECO:0000256" key="4">
    <source>
        <dbReference type="ARBA" id="ARBA00022664"/>
    </source>
</evidence>
<name>A0ABN9QX16_9DINO</name>
<sequence>MSRVSPAALSAAAAARAEIGAGGFLRGEAQPVQKEARGPPAMAMEQQAQQAQQQLQQQDLAVDSTHDPDVDQILIWSQFVVAYHLQQDPPNPGWRKANIEGPVFLVRRRSAPRYQLLVKNQMNNNDLVDIIHPDWELDCQTSYVFYKVEDAAKKIRGLWFHQDSERQKFERALEQVLAELRAKPEAQAPQGRSAPLEAPPAGGQGDHQLQGGSDERVFVSPAVLWQSWRRRARNRHRRDELSEARAEMLGTT</sequence>
<evidence type="ECO:0000313" key="7">
    <source>
        <dbReference type="Proteomes" id="UP001189429"/>
    </source>
</evidence>
<dbReference type="Gene3D" id="2.30.29.30">
    <property type="entry name" value="Pleckstrin-homology domain (PH domain)/Phosphotyrosine-binding domain (PTB)"/>
    <property type="match status" value="1"/>
</dbReference>
<dbReference type="Proteomes" id="UP001189429">
    <property type="component" value="Unassembled WGS sequence"/>
</dbReference>
<dbReference type="InterPro" id="IPR011993">
    <property type="entry name" value="PH-like_dom_sf"/>
</dbReference>
<comment type="caution">
    <text evidence="6">The sequence shown here is derived from an EMBL/GenBank/DDBJ whole genome shotgun (WGS) entry which is preliminary data.</text>
</comment>
<evidence type="ECO:0008006" key="8">
    <source>
        <dbReference type="Google" id="ProtNLM"/>
    </source>
</evidence>
<evidence type="ECO:0000256" key="2">
    <source>
        <dbReference type="ARBA" id="ARBA00008778"/>
    </source>
</evidence>
<dbReference type="InterPro" id="IPR010334">
    <property type="entry name" value="Dcp1"/>
</dbReference>
<keyword evidence="4" id="KW-0507">mRNA processing</keyword>
<dbReference type="PANTHER" id="PTHR16290:SF0">
    <property type="entry name" value="DECAPPING PROTEIN 1, ISOFORM A"/>
    <property type="match status" value="1"/>
</dbReference>
<evidence type="ECO:0000256" key="5">
    <source>
        <dbReference type="SAM" id="MobiDB-lite"/>
    </source>
</evidence>
<accession>A0ABN9QX16</accession>
<dbReference type="SUPFAM" id="SSF50729">
    <property type="entry name" value="PH domain-like"/>
    <property type="match status" value="1"/>
</dbReference>
<reference evidence="6" key="1">
    <citation type="submission" date="2023-10" db="EMBL/GenBank/DDBJ databases">
        <authorList>
            <person name="Chen Y."/>
            <person name="Shah S."/>
            <person name="Dougan E. K."/>
            <person name="Thang M."/>
            <person name="Chan C."/>
        </authorList>
    </citation>
    <scope>NUCLEOTIDE SEQUENCE [LARGE SCALE GENOMIC DNA]</scope>
</reference>
<keyword evidence="3" id="KW-0963">Cytoplasm</keyword>
<proteinExistence type="inferred from homology"/>
<evidence type="ECO:0000313" key="6">
    <source>
        <dbReference type="EMBL" id="CAK0809860.1"/>
    </source>
</evidence>
<feature type="compositionally biased region" description="Low complexity" evidence="5">
    <location>
        <begin position="46"/>
        <end position="58"/>
    </location>
</feature>
<keyword evidence="7" id="KW-1185">Reference proteome</keyword>
<evidence type="ECO:0000256" key="1">
    <source>
        <dbReference type="ARBA" id="ARBA00004496"/>
    </source>
</evidence>
<dbReference type="Pfam" id="PF06058">
    <property type="entry name" value="DCP1"/>
    <property type="match status" value="1"/>
</dbReference>
<protein>
    <recommendedName>
        <fullName evidence="8">WH1 domain-containing protein</fullName>
    </recommendedName>
</protein>
<dbReference type="PANTHER" id="PTHR16290">
    <property type="entry name" value="TRANSCRIPTION FACTOR SMIF DECAPPING ENZYME DCP1"/>
    <property type="match status" value="1"/>
</dbReference>
<comment type="subcellular location">
    <subcellularLocation>
        <location evidence="1">Cytoplasm</location>
    </subcellularLocation>
</comment>
<feature type="region of interest" description="Disordered" evidence="5">
    <location>
        <begin position="184"/>
        <end position="212"/>
    </location>
</feature>
<comment type="similarity">
    <text evidence="2">Belongs to the DCP1 family.</text>
</comment>
<organism evidence="6 7">
    <name type="scientific">Prorocentrum cordatum</name>
    <dbReference type="NCBI Taxonomy" id="2364126"/>
    <lineage>
        <taxon>Eukaryota</taxon>
        <taxon>Sar</taxon>
        <taxon>Alveolata</taxon>
        <taxon>Dinophyceae</taxon>
        <taxon>Prorocentrales</taxon>
        <taxon>Prorocentraceae</taxon>
        <taxon>Prorocentrum</taxon>
    </lineage>
</organism>
<dbReference type="EMBL" id="CAUYUJ010004503">
    <property type="protein sequence ID" value="CAK0809860.1"/>
    <property type="molecule type" value="Genomic_DNA"/>
</dbReference>